<dbReference type="EMBL" id="GGFL01013084">
    <property type="protein sequence ID" value="MBW77262.1"/>
    <property type="molecule type" value="Transcribed_RNA"/>
</dbReference>
<keyword evidence="2" id="KW-0732">Signal</keyword>
<sequence>MSRCLVVLRLLLSADGLASAIALLSSHLHSCCLYAACACVPYTCQAGGKDRRSATGWGGALGLIVRAKQRASERKRASPVPPTRRGSEVGWLDGNLEDGGAPAYTLAWRASHHAYRFSTR</sequence>
<feature type="chain" id="PRO_5014844112" evidence="2">
    <location>
        <begin position="21"/>
        <end position="120"/>
    </location>
</feature>
<dbReference type="AlphaFoldDB" id="A0A2M4DI64"/>
<feature type="signal peptide" evidence="2">
    <location>
        <begin position="1"/>
        <end position="20"/>
    </location>
</feature>
<organism evidence="3">
    <name type="scientific">Anopheles darlingi</name>
    <name type="common">Mosquito</name>
    <dbReference type="NCBI Taxonomy" id="43151"/>
    <lineage>
        <taxon>Eukaryota</taxon>
        <taxon>Metazoa</taxon>
        <taxon>Ecdysozoa</taxon>
        <taxon>Arthropoda</taxon>
        <taxon>Hexapoda</taxon>
        <taxon>Insecta</taxon>
        <taxon>Pterygota</taxon>
        <taxon>Neoptera</taxon>
        <taxon>Endopterygota</taxon>
        <taxon>Diptera</taxon>
        <taxon>Nematocera</taxon>
        <taxon>Culicoidea</taxon>
        <taxon>Culicidae</taxon>
        <taxon>Anophelinae</taxon>
        <taxon>Anopheles</taxon>
    </lineage>
</organism>
<evidence type="ECO:0000313" key="3">
    <source>
        <dbReference type="EMBL" id="MBW77262.1"/>
    </source>
</evidence>
<proteinExistence type="predicted"/>
<name>A0A2M4DI64_ANODA</name>
<reference evidence="3" key="1">
    <citation type="submission" date="2018-01" db="EMBL/GenBank/DDBJ databases">
        <title>An insight into the sialome of Amazonian anophelines.</title>
        <authorList>
            <person name="Ribeiro J.M."/>
            <person name="Scarpassa V."/>
            <person name="Calvo E."/>
        </authorList>
    </citation>
    <scope>NUCLEOTIDE SEQUENCE</scope>
</reference>
<evidence type="ECO:0000256" key="2">
    <source>
        <dbReference type="SAM" id="SignalP"/>
    </source>
</evidence>
<protein>
    <submittedName>
        <fullName evidence="3">Putative secreted protein</fullName>
    </submittedName>
</protein>
<accession>A0A2M4DI64</accession>
<feature type="region of interest" description="Disordered" evidence="1">
    <location>
        <begin position="72"/>
        <end position="93"/>
    </location>
</feature>
<evidence type="ECO:0000256" key="1">
    <source>
        <dbReference type="SAM" id="MobiDB-lite"/>
    </source>
</evidence>